<gene>
    <name evidence="1" type="primary">ADP1</name>
    <name evidence="1" type="ORF">H2198_009720</name>
</gene>
<organism evidence="1 2">
    <name type="scientific">Neophaeococcomyces mojaviensis</name>
    <dbReference type="NCBI Taxonomy" id="3383035"/>
    <lineage>
        <taxon>Eukaryota</taxon>
        <taxon>Fungi</taxon>
        <taxon>Dikarya</taxon>
        <taxon>Ascomycota</taxon>
        <taxon>Pezizomycotina</taxon>
        <taxon>Eurotiomycetes</taxon>
        <taxon>Chaetothyriomycetidae</taxon>
        <taxon>Chaetothyriales</taxon>
        <taxon>Chaetothyriales incertae sedis</taxon>
        <taxon>Neophaeococcomyces</taxon>
    </lineage>
</organism>
<dbReference type="Proteomes" id="UP001172386">
    <property type="component" value="Unassembled WGS sequence"/>
</dbReference>
<reference evidence="1" key="1">
    <citation type="submission" date="2022-10" db="EMBL/GenBank/DDBJ databases">
        <title>Culturing micro-colonial fungi from biological soil crusts in the Mojave desert and describing Neophaeococcomyces mojavensis, and introducing the new genera and species Taxawa tesnikishii.</title>
        <authorList>
            <person name="Kurbessoian T."/>
            <person name="Stajich J.E."/>
        </authorList>
    </citation>
    <scope>NUCLEOTIDE SEQUENCE</scope>
    <source>
        <strain evidence="1">JES_112</strain>
    </source>
</reference>
<protein>
    <submittedName>
        <fullName evidence="1">FAD-dependent urate hydroxylase</fullName>
    </submittedName>
</protein>
<comment type="caution">
    <text evidence="1">The sequence shown here is derived from an EMBL/GenBank/DDBJ whole genome shotgun (WGS) entry which is preliminary data.</text>
</comment>
<sequence>MRYASLVLGSLCLLATSWTATAFSNDTSSAYLQSPFYDITGDRPDGCPPCPRCFDCHYAEFECKQYANCSSTNGKCSCPPGFGGEDCAEPLCGSLADGKNRSPRAEDQASCDCKEGWDGINCNVCTSNQACNALMPLGEGGVCYDQGRVVHENYQMCNVTNKPILDQLDGRIPQVTFSCNADDATCNFQFWVDQKESFYCALDTCTSSSQDTDTRNQTKYECQNIKCKCIEDRFLCGESGSVDIGDFLVESIKGPATLINKRTDGGANNDGGRFEEPAMNDLISQIFGDEYIRLGCISGECLYFTDVPGWTRPIKEINTPLIAAAIAVVALLVLAIALVSWYLSVRAARKRWGAIRLGDHTDDDAIRLMIDHKPMALQFENLHYNLKGKEILSGISGIASPGQITAVMGASGAGKSTFLDILARKNKRGVTTGSMYVNGEKILDNEYKNVVGYVDQEDTLLPTLTVQETIMTSALLRLPADMGPSLKERRVVEVMQQLGIYHIKDQLIGSEEGQGRGISGGEKRRVGIACELVTSPSILFLDEPTSGLDAFNAFNVVECLVTLAKTYNRTIIFTIHQPRSNIVALFDQLILLAKGRTVYSGPLASCQSYFEQIGYHCPPGFNIADYLVDLTMHASVPRSPGVEEGPSLDDHESQVNEDSSTRAVKSIKSVISAPSIENVDMPHSRPKNKRRVSLKQKQDRQLFTRRRSGNDTPPTPQTDDEGPDQQRKSSLHSWLRLGRTSGRVPPQILEDPDNLPPDANTDLDILVSSFRGSEISNNIHEDIKASIHSASTANGHTAEEGNGEAVTGSVKSFRRASLPRQFIILSIRTWRNLYRNPILMLTHYAVAILLAVFSGWLFYGLTDDIGGFQNRLGLFFFLLALFGFSALTSLTTFSTERMIFIRERANGYYNPITYFASKVLFDIVPLRLIPPIIMGIILYPMTGLQTNWGIFFKFILIIVLFNLAAAAISLTIGIAFKDGAMANLIGSLVMLFSLLFAGLLLNMNKDDPTNKSTKWLQMLSIFHYGYEALIVNEVSRLRLKDQRYGLDIQVPGASILSAFGFDNLAFWKDTIGLAVFGASFIIIAYAAMHFLMEFGDFFE</sequence>
<accession>A0ACC2ZTP1</accession>
<keyword evidence="2" id="KW-1185">Reference proteome</keyword>
<dbReference type="EMBL" id="JAPDRQ010000291">
    <property type="protein sequence ID" value="KAJ9650979.1"/>
    <property type="molecule type" value="Genomic_DNA"/>
</dbReference>
<proteinExistence type="predicted"/>
<evidence type="ECO:0000313" key="2">
    <source>
        <dbReference type="Proteomes" id="UP001172386"/>
    </source>
</evidence>
<evidence type="ECO:0000313" key="1">
    <source>
        <dbReference type="EMBL" id="KAJ9650979.1"/>
    </source>
</evidence>
<name>A0ACC2ZTP1_9EURO</name>